<keyword evidence="2" id="KW-1185">Reference proteome</keyword>
<comment type="caution">
    <text evidence="1">The sequence shown here is derived from an EMBL/GenBank/DDBJ whole genome shotgun (WGS) entry which is preliminary data.</text>
</comment>
<organism evidence="1 2">
    <name type="scientific">Emergomyces pasteurianus Ep9510</name>
    <dbReference type="NCBI Taxonomy" id="1447872"/>
    <lineage>
        <taxon>Eukaryota</taxon>
        <taxon>Fungi</taxon>
        <taxon>Dikarya</taxon>
        <taxon>Ascomycota</taxon>
        <taxon>Pezizomycotina</taxon>
        <taxon>Eurotiomycetes</taxon>
        <taxon>Eurotiomycetidae</taxon>
        <taxon>Onygenales</taxon>
        <taxon>Ajellomycetaceae</taxon>
        <taxon>Emergomyces</taxon>
    </lineage>
</organism>
<reference evidence="1 2" key="1">
    <citation type="submission" date="2015-07" db="EMBL/GenBank/DDBJ databases">
        <title>Emmonsia species relationships and genome sequence.</title>
        <authorList>
            <consortium name="The Broad Institute Genomics Platform"/>
            <person name="Cuomo C.A."/>
            <person name="Munoz J.F."/>
            <person name="Imamovic A."/>
            <person name="Priest M.E."/>
            <person name="Young S."/>
            <person name="Clay O.K."/>
            <person name="McEwen J.G."/>
        </authorList>
    </citation>
    <scope>NUCLEOTIDE SEQUENCE [LARGE SCALE GENOMIC DNA]</scope>
    <source>
        <strain evidence="1 2">UAMH 9510</strain>
    </source>
</reference>
<proteinExistence type="predicted"/>
<dbReference type="VEuPathDB" id="FungiDB:AJ78_01067"/>
<accession>A0A1J9QFJ5</accession>
<dbReference type="Proteomes" id="UP000182235">
    <property type="component" value="Unassembled WGS sequence"/>
</dbReference>
<evidence type="ECO:0000313" key="1">
    <source>
        <dbReference type="EMBL" id="OJD18955.1"/>
    </source>
</evidence>
<gene>
    <name evidence="1" type="ORF">AJ78_01067</name>
</gene>
<protein>
    <submittedName>
        <fullName evidence="1">Uncharacterized protein</fullName>
    </submittedName>
</protein>
<dbReference type="EMBL" id="LGRN01000021">
    <property type="protein sequence ID" value="OJD18955.1"/>
    <property type="molecule type" value="Genomic_DNA"/>
</dbReference>
<evidence type="ECO:0000313" key="2">
    <source>
        <dbReference type="Proteomes" id="UP000182235"/>
    </source>
</evidence>
<sequence length="70" mass="7873">MAERSPKYRQEIQQVRQEPLHVLYLCTLGEVSLWPGPLVYIELPPESAILAKVEAKINLPICGESPCDLV</sequence>
<dbReference type="OrthoDB" id="10517182at2759"/>
<name>A0A1J9QFJ5_9EURO</name>
<dbReference type="AlphaFoldDB" id="A0A1J9QFJ5"/>